<reference evidence="10 11" key="1">
    <citation type="submission" date="2016-06" db="EMBL/GenBank/DDBJ databases">
        <title>Insight into the functional genes involving in sulfur oxidation in Pearl River water.</title>
        <authorList>
            <person name="Luo J."/>
            <person name="Tan X."/>
            <person name="Lin W."/>
        </authorList>
    </citation>
    <scope>NUCLEOTIDE SEQUENCE [LARGE SCALE GENOMIC DNA]</scope>
    <source>
        <strain evidence="10 11">LS2</strain>
    </source>
</reference>
<evidence type="ECO:0000256" key="4">
    <source>
        <dbReference type="ARBA" id="ARBA00022679"/>
    </source>
</evidence>
<dbReference type="PRINTS" id="PR00507">
    <property type="entry name" value="N12N6MTFRASE"/>
</dbReference>
<keyword evidence="11" id="KW-1185">Reference proteome</keyword>
<evidence type="ECO:0000256" key="6">
    <source>
        <dbReference type="ARBA" id="ARBA00022747"/>
    </source>
</evidence>
<dbReference type="KEGG" id="haz:A9404_11250"/>
<keyword evidence="3" id="KW-0489">Methyltransferase</keyword>
<dbReference type="GO" id="GO:0009007">
    <property type="term" value="F:site-specific DNA-methyltransferase (adenine-specific) activity"/>
    <property type="evidence" value="ECO:0007669"/>
    <property type="project" value="UniProtKB-EC"/>
</dbReference>
<keyword evidence="10" id="KW-0378">Hydrolase</keyword>
<dbReference type="STRING" id="1860122.A9404_11250"/>
<dbReference type="InterPro" id="IPR003356">
    <property type="entry name" value="DNA_methylase_A-5"/>
</dbReference>
<dbReference type="InterPro" id="IPR038333">
    <property type="entry name" value="T1MK-like_N_sf"/>
</dbReference>
<dbReference type="GO" id="GO:0009307">
    <property type="term" value="P:DNA restriction-modification system"/>
    <property type="evidence" value="ECO:0007669"/>
    <property type="project" value="UniProtKB-KW"/>
</dbReference>
<evidence type="ECO:0000256" key="5">
    <source>
        <dbReference type="ARBA" id="ARBA00022691"/>
    </source>
</evidence>
<sequence>MNQDEQHFLNGLDKKLWTAANKLLPMLDAAVYKHVVLGLIFLKYVSDSFKERRKELEAAFTDPANDYFLGEDGAGLIEQELEARDYYIEKNVFWVPALARWDFLQANAKVALGTLLEVKNGKTSVYEFKGIGRLLDDALEAVEKENPKLKGVLEKDYARKQIDSALPGLIDLIAEIPFEHGTLHAKDILGHVYEYFLGEFAMAEGKKGGQYYTPKSIVTLIVEMLEPYQGRVYDPCCGSGGFFVQSEKFVEEHGGRLGQLSVYGQESNPTTWRLASMNMAIRGMDFDFGKEPASTYTRDQHPDLRADFIMANPPFNMKEWNAGVKDDDPRWKYGIPPAGNANFAWMQHMIHHLAPHGSMALLLANGSMSSNTNNEGEIRKAIIEADLVECMVALPGQLFTNTQIPACIWFLTRSKSARNGTRDRKGETLFIDARNLGYMKDRVLRDFAPEDIRKIADTFHAWKKGENYADEAGFCKATKPEDIQKHDYVLTPGRYVGAAEQEDDGEPFEEKMVRLTAQLNEQFGESGRLEAVIRENLARLGYGG</sequence>
<dbReference type="Proteomes" id="UP000078596">
    <property type="component" value="Chromosome"/>
</dbReference>
<evidence type="ECO:0000313" key="11">
    <source>
        <dbReference type="Proteomes" id="UP000078596"/>
    </source>
</evidence>
<dbReference type="Gene3D" id="1.20.1260.30">
    <property type="match status" value="1"/>
</dbReference>
<dbReference type="SUPFAM" id="SSF53335">
    <property type="entry name" value="S-adenosyl-L-methionine-dependent methyltransferases"/>
    <property type="match status" value="1"/>
</dbReference>
<gene>
    <name evidence="10" type="ORF">A9404_11250</name>
</gene>
<comment type="catalytic activity">
    <reaction evidence="7">
        <text>a 2'-deoxyadenosine in DNA + S-adenosyl-L-methionine = an N(6)-methyl-2'-deoxyadenosine in DNA + S-adenosyl-L-homocysteine + H(+)</text>
        <dbReference type="Rhea" id="RHEA:15197"/>
        <dbReference type="Rhea" id="RHEA-COMP:12418"/>
        <dbReference type="Rhea" id="RHEA-COMP:12419"/>
        <dbReference type="ChEBI" id="CHEBI:15378"/>
        <dbReference type="ChEBI" id="CHEBI:57856"/>
        <dbReference type="ChEBI" id="CHEBI:59789"/>
        <dbReference type="ChEBI" id="CHEBI:90615"/>
        <dbReference type="ChEBI" id="CHEBI:90616"/>
        <dbReference type="EC" id="2.1.1.72"/>
    </reaction>
</comment>
<keyword evidence="6" id="KW-0680">Restriction system</keyword>
<dbReference type="RefSeq" id="WP_066101625.1">
    <property type="nucleotide sequence ID" value="NZ_CP016027.1"/>
</dbReference>
<dbReference type="GO" id="GO:0003677">
    <property type="term" value="F:DNA binding"/>
    <property type="evidence" value="ECO:0007669"/>
    <property type="project" value="InterPro"/>
</dbReference>
<dbReference type="EMBL" id="CP016027">
    <property type="protein sequence ID" value="ANJ67876.1"/>
    <property type="molecule type" value="Genomic_DNA"/>
</dbReference>
<dbReference type="InterPro" id="IPR022749">
    <property type="entry name" value="D12N6_MeTrfase_N"/>
</dbReference>
<protein>
    <recommendedName>
        <fullName evidence="2">site-specific DNA-methyltransferase (adenine-specific)</fullName>
        <ecNumber evidence="2">2.1.1.72</ecNumber>
    </recommendedName>
</protein>
<accession>A0A191ZJ03</accession>
<dbReference type="EC" id="2.1.1.72" evidence="2"/>
<feature type="domain" description="DNA methylase adenine-specific" evidence="8">
    <location>
        <begin position="185"/>
        <end position="504"/>
    </location>
</feature>
<evidence type="ECO:0000256" key="2">
    <source>
        <dbReference type="ARBA" id="ARBA00011900"/>
    </source>
</evidence>
<organism evidence="10 11">
    <name type="scientific">Halothiobacillus diazotrophicus</name>
    <dbReference type="NCBI Taxonomy" id="1860122"/>
    <lineage>
        <taxon>Bacteria</taxon>
        <taxon>Pseudomonadati</taxon>
        <taxon>Pseudomonadota</taxon>
        <taxon>Gammaproteobacteria</taxon>
        <taxon>Chromatiales</taxon>
        <taxon>Halothiobacillaceae</taxon>
        <taxon>Halothiobacillus</taxon>
    </lineage>
</organism>
<name>A0A191ZJ03_9GAMM</name>
<dbReference type="GO" id="GO:0004519">
    <property type="term" value="F:endonuclease activity"/>
    <property type="evidence" value="ECO:0007669"/>
    <property type="project" value="UniProtKB-KW"/>
</dbReference>
<dbReference type="InterPro" id="IPR052916">
    <property type="entry name" value="Type-I_RE_MTase_Subunit"/>
</dbReference>
<dbReference type="PANTHER" id="PTHR42998:SF1">
    <property type="entry name" value="TYPE I RESTRICTION ENZYME HINDI METHYLASE SUBUNIT"/>
    <property type="match status" value="1"/>
</dbReference>
<dbReference type="Pfam" id="PF02384">
    <property type="entry name" value="N6_Mtase"/>
    <property type="match status" value="1"/>
</dbReference>
<evidence type="ECO:0000259" key="8">
    <source>
        <dbReference type="Pfam" id="PF02384"/>
    </source>
</evidence>
<keyword evidence="4" id="KW-0808">Transferase</keyword>
<dbReference type="PANTHER" id="PTHR42998">
    <property type="entry name" value="TYPE I RESTRICTION ENZYME HINDVIIP M PROTEIN-RELATED"/>
    <property type="match status" value="1"/>
</dbReference>
<dbReference type="OrthoDB" id="9784823at2"/>
<keyword evidence="10" id="KW-0540">Nuclease</keyword>
<keyword evidence="5" id="KW-0949">S-adenosyl-L-methionine</keyword>
<dbReference type="Pfam" id="PF12161">
    <property type="entry name" value="HsdM_N"/>
    <property type="match status" value="1"/>
</dbReference>
<dbReference type="GO" id="GO:0008170">
    <property type="term" value="F:N-methyltransferase activity"/>
    <property type="evidence" value="ECO:0007669"/>
    <property type="project" value="InterPro"/>
</dbReference>
<dbReference type="REBASE" id="154073">
    <property type="entry name" value="M.HspLS2ORF11250P"/>
</dbReference>
<evidence type="ECO:0000256" key="7">
    <source>
        <dbReference type="ARBA" id="ARBA00047942"/>
    </source>
</evidence>
<evidence type="ECO:0000256" key="3">
    <source>
        <dbReference type="ARBA" id="ARBA00022603"/>
    </source>
</evidence>
<comment type="similarity">
    <text evidence="1">Belongs to the N(4)/N(6)-methyltransferase family.</text>
</comment>
<keyword evidence="10" id="KW-0255">Endonuclease</keyword>
<dbReference type="GO" id="GO:0032259">
    <property type="term" value="P:methylation"/>
    <property type="evidence" value="ECO:0007669"/>
    <property type="project" value="UniProtKB-KW"/>
</dbReference>
<evidence type="ECO:0000259" key="9">
    <source>
        <dbReference type="Pfam" id="PF12161"/>
    </source>
</evidence>
<feature type="domain" description="N6 adenine-specific DNA methyltransferase N-terminal" evidence="9">
    <location>
        <begin position="12"/>
        <end position="161"/>
    </location>
</feature>
<evidence type="ECO:0000256" key="1">
    <source>
        <dbReference type="ARBA" id="ARBA00006594"/>
    </source>
</evidence>
<dbReference type="Gene3D" id="3.40.50.150">
    <property type="entry name" value="Vaccinia Virus protein VP39"/>
    <property type="match status" value="1"/>
</dbReference>
<evidence type="ECO:0000313" key="10">
    <source>
        <dbReference type="EMBL" id="ANJ67876.1"/>
    </source>
</evidence>
<proteinExistence type="inferred from homology"/>
<dbReference type="AlphaFoldDB" id="A0A191ZJ03"/>
<dbReference type="InterPro" id="IPR029063">
    <property type="entry name" value="SAM-dependent_MTases_sf"/>
</dbReference>